<accession>A0AAD2JBL0</accession>
<proteinExistence type="predicted"/>
<dbReference type="AlphaFoldDB" id="A0AAD2JBL0"/>
<reference evidence="1" key="1">
    <citation type="submission" date="2017-11" db="EMBL/GenBank/DDBJ databases">
        <title>Complete Genome Sequence from Moraxella oslensis YHS isolated from human skin.</title>
        <authorList>
            <person name="Lee K."/>
            <person name="Lim J.Y."/>
            <person name="Hwang I."/>
        </authorList>
    </citation>
    <scope>NUCLEOTIDE SEQUENCE</scope>
    <source>
        <strain evidence="1">YHS</strain>
    </source>
</reference>
<organism evidence="1">
    <name type="scientific">Faucicola osloensis</name>
    <name type="common">Moraxella osloensis</name>
    <dbReference type="NCBI Taxonomy" id="34062"/>
    <lineage>
        <taxon>Bacteria</taxon>
        <taxon>Pseudomonadati</taxon>
        <taxon>Pseudomonadota</taxon>
        <taxon>Gammaproteobacteria</taxon>
        <taxon>Moraxellales</taxon>
        <taxon>Moraxellaceae</taxon>
        <taxon>Faucicola</taxon>
    </lineage>
</organism>
<dbReference type="InterPro" id="IPR018775">
    <property type="entry name" value="RlaP"/>
</dbReference>
<dbReference type="Pfam" id="PF10127">
    <property type="entry name" value="RlaP"/>
    <property type="match status" value="1"/>
</dbReference>
<gene>
    <name evidence="1" type="ORF">YHS_11905</name>
</gene>
<dbReference type="PANTHER" id="PTHR34817:SF1">
    <property type="entry name" value="NUCLEOTIDYLTRANSFERASE"/>
    <property type="match status" value="1"/>
</dbReference>
<dbReference type="PANTHER" id="PTHR34817">
    <property type="entry name" value="NUCLEOTIDYLTRANSFERASE"/>
    <property type="match status" value="1"/>
</dbReference>
<sequence>MYLTIDDLKAQNMILFECISGSRAYGLDTPTSDTDIKGVFYLPKERFYSLQSDYIPQVSNETNDIVYYELGRFVELLLQNNPNMMELLATPADKVLYRHPIMDSLEPEWFISKLCEKTFAGFANSQIKKARGLNKKIVNPMEKEKKSLLDFCVVFSNGKSINLQQWLEKNNLNQRQIGLAVMPHATQMYAMYIDDGEQGFHGIMQKDNATQVSLSSIPKGMNPVGYLSCNLMGYSKYCKDYSEYWERVDNRNEERYQTTISHGKQYDAKNMMHTIRLLQTALDIANTGKVIVKRENRDELLAIKSGQSDYETLVKMADNLTNEISQAFAASDLKDEPNHIKILTQLIEMRTFLYNVCGF</sequence>
<protein>
    <submittedName>
        <fullName evidence="1">Nucleotidyltransferase</fullName>
    </submittedName>
</protein>
<evidence type="ECO:0000313" key="1">
    <source>
        <dbReference type="EMBL" id="ATW70758.1"/>
    </source>
</evidence>
<name>A0AAD2JBL0_FAUOS</name>
<dbReference type="EMBL" id="CP024176">
    <property type="protein sequence ID" value="ATW70758.1"/>
    <property type="molecule type" value="Genomic_DNA"/>
</dbReference>